<accession>A0A521C0G6</accession>
<dbReference type="CDD" id="cd17321">
    <property type="entry name" value="MFS_MMR_MDR_like"/>
    <property type="match status" value="1"/>
</dbReference>
<feature type="transmembrane region" description="Helical" evidence="7">
    <location>
        <begin position="337"/>
        <end position="357"/>
    </location>
</feature>
<dbReference type="Gene3D" id="1.20.1720.10">
    <property type="entry name" value="Multidrug resistance protein D"/>
    <property type="match status" value="1"/>
</dbReference>
<evidence type="ECO:0000256" key="5">
    <source>
        <dbReference type="ARBA" id="ARBA00022989"/>
    </source>
</evidence>
<keyword evidence="10" id="KW-1185">Reference proteome</keyword>
<evidence type="ECO:0000256" key="4">
    <source>
        <dbReference type="ARBA" id="ARBA00022692"/>
    </source>
</evidence>
<keyword evidence="4 7" id="KW-0812">Transmembrane</keyword>
<dbReference type="InterPro" id="IPR036259">
    <property type="entry name" value="MFS_trans_sf"/>
</dbReference>
<keyword evidence="5 7" id="KW-1133">Transmembrane helix</keyword>
<protein>
    <submittedName>
        <fullName evidence="9">Drug resistance transporter, EmrB/QacA subfamily</fullName>
    </submittedName>
</protein>
<feature type="transmembrane region" description="Helical" evidence="7">
    <location>
        <begin position="441"/>
        <end position="463"/>
    </location>
</feature>
<dbReference type="AlphaFoldDB" id="A0A521C0G6"/>
<evidence type="ECO:0000256" key="1">
    <source>
        <dbReference type="ARBA" id="ARBA00004651"/>
    </source>
</evidence>
<sequence>MTSRVQPAPAGGLRMGTPQGRWVLLTTVLGSSLALLDGTVVNVALERIGADLDAGFTGLQWTVNAYTLTLASLILLGGSLSDRFGRRRVFVIGVVWFAAASLLCGLAPDVTTLVLARALQGVGGALLTPGSLAIISASFAGEDRAAAIGAWSGFGGVAGAVGPFLGGWLVEWSWRAVFLVNLPVAVLIVVVAAKHVPETWDPAAAPGLDWTGTALVVAGLGGLTYALTAAGGTGQGAAVAVSGVAGVAALVAFAVVQRRSRHPLVPPALFANRQFTAANAVTFLVYAPLGVVFVLLVLQLQVVAGYSPLLAGTALLPLTVLMLLFSSRAGALAQRIGPRLPMTVGPVLAAAGVLLMLRVGEDASYLRDVLPASVVFGAGLTLLVAPLTATVLDSAETRFAGVASGVNNAVARAASLLAVAVVPVAAGIGGDDYTDPTALDAGFRTAMSICAALLLAGAAIAAASVRRPLVAAPAAVGEPAVGERLAVEDCLHCGIAAPQLYPREPSR</sequence>
<dbReference type="GO" id="GO:0022857">
    <property type="term" value="F:transmembrane transporter activity"/>
    <property type="evidence" value="ECO:0007669"/>
    <property type="project" value="InterPro"/>
</dbReference>
<keyword evidence="6 7" id="KW-0472">Membrane</keyword>
<evidence type="ECO:0000256" key="6">
    <source>
        <dbReference type="ARBA" id="ARBA00023136"/>
    </source>
</evidence>
<gene>
    <name evidence="9" type="ORF">SAMN06273567_10243</name>
</gene>
<evidence type="ECO:0000313" key="10">
    <source>
        <dbReference type="Proteomes" id="UP000317484"/>
    </source>
</evidence>
<evidence type="ECO:0000256" key="2">
    <source>
        <dbReference type="ARBA" id="ARBA00022448"/>
    </source>
</evidence>
<feature type="domain" description="Major facilitator superfamily (MFS) profile" evidence="8">
    <location>
        <begin position="23"/>
        <end position="469"/>
    </location>
</feature>
<evidence type="ECO:0000256" key="7">
    <source>
        <dbReference type="SAM" id="Phobius"/>
    </source>
</evidence>
<dbReference type="InterPro" id="IPR020846">
    <property type="entry name" value="MFS_dom"/>
</dbReference>
<feature type="transmembrane region" description="Helical" evidence="7">
    <location>
        <begin position="22"/>
        <end position="45"/>
    </location>
</feature>
<dbReference type="NCBIfam" id="TIGR00711">
    <property type="entry name" value="efflux_EmrB"/>
    <property type="match status" value="1"/>
</dbReference>
<feature type="transmembrane region" description="Helical" evidence="7">
    <location>
        <begin position="409"/>
        <end position="429"/>
    </location>
</feature>
<dbReference type="InterPro" id="IPR004638">
    <property type="entry name" value="EmrB-like"/>
</dbReference>
<dbReference type="RefSeq" id="WP_246065795.1">
    <property type="nucleotide sequence ID" value="NZ_FXTJ01000002.1"/>
</dbReference>
<feature type="transmembrane region" description="Helical" evidence="7">
    <location>
        <begin position="236"/>
        <end position="256"/>
    </location>
</feature>
<comment type="subcellular location">
    <subcellularLocation>
        <location evidence="1">Cell membrane</location>
        <topology evidence="1">Multi-pass membrane protein</topology>
    </subcellularLocation>
</comment>
<reference evidence="9 10" key="1">
    <citation type="submission" date="2017-05" db="EMBL/GenBank/DDBJ databases">
        <authorList>
            <person name="Varghese N."/>
            <person name="Submissions S."/>
        </authorList>
    </citation>
    <scope>NUCLEOTIDE SEQUENCE [LARGE SCALE GENOMIC DNA]</scope>
    <source>
        <strain evidence="9 10">DSM 46834</strain>
    </source>
</reference>
<name>A0A521C0G6_9ACTN</name>
<feature type="transmembrane region" description="Helical" evidence="7">
    <location>
        <begin position="147"/>
        <end position="170"/>
    </location>
</feature>
<dbReference type="Gene3D" id="1.20.1250.20">
    <property type="entry name" value="MFS general substrate transporter like domains"/>
    <property type="match status" value="1"/>
</dbReference>
<feature type="transmembrane region" description="Helical" evidence="7">
    <location>
        <begin position="208"/>
        <end position="230"/>
    </location>
</feature>
<dbReference type="Pfam" id="PF07690">
    <property type="entry name" value="MFS_1"/>
    <property type="match status" value="1"/>
</dbReference>
<evidence type="ECO:0000259" key="8">
    <source>
        <dbReference type="PROSITE" id="PS50850"/>
    </source>
</evidence>
<dbReference type="Proteomes" id="UP000317484">
    <property type="component" value="Unassembled WGS sequence"/>
</dbReference>
<feature type="transmembrane region" description="Helical" evidence="7">
    <location>
        <begin position="89"/>
        <end position="108"/>
    </location>
</feature>
<dbReference type="GO" id="GO:0005886">
    <property type="term" value="C:plasma membrane"/>
    <property type="evidence" value="ECO:0007669"/>
    <property type="project" value="UniProtKB-SubCell"/>
</dbReference>
<feature type="transmembrane region" description="Helical" evidence="7">
    <location>
        <begin position="369"/>
        <end position="389"/>
    </location>
</feature>
<feature type="transmembrane region" description="Helical" evidence="7">
    <location>
        <begin position="176"/>
        <end position="196"/>
    </location>
</feature>
<dbReference type="PANTHER" id="PTHR42718">
    <property type="entry name" value="MAJOR FACILITATOR SUPERFAMILY MULTIDRUG TRANSPORTER MFSC"/>
    <property type="match status" value="1"/>
</dbReference>
<feature type="transmembrane region" description="Helical" evidence="7">
    <location>
        <begin position="277"/>
        <end position="300"/>
    </location>
</feature>
<evidence type="ECO:0000313" key="9">
    <source>
        <dbReference type="EMBL" id="SMO52956.1"/>
    </source>
</evidence>
<feature type="transmembrane region" description="Helical" evidence="7">
    <location>
        <begin position="57"/>
        <end position="77"/>
    </location>
</feature>
<dbReference type="SUPFAM" id="SSF103473">
    <property type="entry name" value="MFS general substrate transporter"/>
    <property type="match status" value="1"/>
</dbReference>
<dbReference type="PANTHER" id="PTHR42718:SF42">
    <property type="entry name" value="EXPORT PROTEIN"/>
    <property type="match status" value="1"/>
</dbReference>
<feature type="transmembrane region" description="Helical" evidence="7">
    <location>
        <begin position="306"/>
        <end position="325"/>
    </location>
</feature>
<evidence type="ECO:0000256" key="3">
    <source>
        <dbReference type="ARBA" id="ARBA00022475"/>
    </source>
</evidence>
<keyword evidence="3" id="KW-1003">Cell membrane</keyword>
<organism evidence="9 10">
    <name type="scientific">Geodermatophilus aquaeductus</name>
    <dbReference type="NCBI Taxonomy" id="1564161"/>
    <lineage>
        <taxon>Bacteria</taxon>
        <taxon>Bacillati</taxon>
        <taxon>Actinomycetota</taxon>
        <taxon>Actinomycetes</taxon>
        <taxon>Geodermatophilales</taxon>
        <taxon>Geodermatophilaceae</taxon>
        <taxon>Geodermatophilus</taxon>
    </lineage>
</organism>
<dbReference type="EMBL" id="FXTJ01000002">
    <property type="protein sequence ID" value="SMO52956.1"/>
    <property type="molecule type" value="Genomic_DNA"/>
</dbReference>
<dbReference type="InterPro" id="IPR011701">
    <property type="entry name" value="MFS"/>
</dbReference>
<dbReference type="PROSITE" id="PS50850">
    <property type="entry name" value="MFS"/>
    <property type="match status" value="1"/>
</dbReference>
<keyword evidence="2" id="KW-0813">Transport</keyword>
<proteinExistence type="predicted"/>
<feature type="transmembrane region" description="Helical" evidence="7">
    <location>
        <begin position="114"/>
        <end position="135"/>
    </location>
</feature>